<gene>
    <name evidence="2" type="ORF">PMKS-003886</name>
</gene>
<dbReference type="OrthoDB" id="5351126at2759"/>
<accession>A0A1Q2YLF6</accession>
<feature type="compositionally biased region" description="Basic and acidic residues" evidence="1">
    <location>
        <begin position="295"/>
        <end position="306"/>
    </location>
</feature>
<comment type="caution">
    <text evidence="2">The sequence shown here is derived from an EMBL/GenBank/DDBJ whole genome shotgun (WGS) entry which is preliminary data.</text>
</comment>
<feature type="compositionally biased region" description="Low complexity" evidence="1">
    <location>
        <begin position="819"/>
        <end position="861"/>
    </location>
</feature>
<proteinExistence type="predicted"/>
<feature type="compositionally biased region" description="Polar residues" evidence="1">
    <location>
        <begin position="340"/>
        <end position="355"/>
    </location>
</feature>
<keyword evidence="3" id="KW-1185">Reference proteome</keyword>
<reference evidence="2 3" key="1">
    <citation type="submission" date="2016-08" db="EMBL/GenBank/DDBJ databases">
        <title>Whole genome shotgun sequence of Pichia membranifaciens KS47-1.</title>
        <authorList>
            <person name="Konishi M."/>
            <person name="Ishida M."/>
            <person name="Arakawa T."/>
            <person name="Kato Y."/>
            <person name="Horiuchi J."/>
        </authorList>
    </citation>
    <scope>NUCLEOTIDE SEQUENCE [LARGE SCALE GENOMIC DNA]</scope>
    <source>
        <strain evidence="2 3">KS47-1</strain>
    </source>
</reference>
<feature type="compositionally biased region" description="Low complexity" evidence="1">
    <location>
        <begin position="784"/>
        <end position="798"/>
    </location>
</feature>
<dbReference type="Proteomes" id="UP000186136">
    <property type="component" value="Unassembled WGS sequence"/>
</dbReference>
<feature type="compositionally biased region" description="Acidic residues" evidence="1">
    <location>
        <begin position="278"/>
        <end position="294"/>
    </location>
</feature>
<feature type="region of interest" description="Disordered" evidence="1">
    <location>
        <begin position="268"/>
        <end position="388"/>
    </location>
</feature>
<sequence length="1136" mass="127204">MNDQEKNNRHLNLSHVPQYQPPSLHIVTSSRNSSYSVKSATESLNDFLDLYADDSSSTDAFSITHSITEFIDQGPTITSSSKQVIGSIENESTAIQVTAPDAHQLRSLDENTSLSEATPKIIQSPVFKNEGPTSILTSAIPPDSTLISDVDNTMVNSSRNEIAVNDTLLSVSKSQTYTYNFDDEEENDDLGIDESILNMINSLGSELDPDQELEIELSPEILDQLHRTNSMRYKSTSNSTLNNVDLLSIEIPSEDADYDDPNRFKTFFGLDSGTSSSEYDESCEIIEEEEEVDEGEGKGRESQDKEDHDEEVLESKGLQEVLESKGLQEAKDDNGDNILADNSSETPDSNNTGDQDSGHIHLLDISPIPGSNENLQGTSLSMPDEPPPYCEVDEVHIKRIQEQQDEQMALRLQSEEYEHSNTPIDDLVLEAQDRVSDIFPSPINPSSNVPLSLHNGGSSSPSSTPPSNSAYNSPLKRKISIKLKKNKDGELSRHASVDYYHMDRYLPPYRSLINPNKAFDYRTNSYIDANDNDIEIKSGADNKPMVAIHKKKRDSKLMSILLTTNNNIKQKLIDVANDTQSIKSRSRSVKSLSSITHSIHSESKSKPTALFNDLPREMHQLIINQVDNQRDLVNCLYVSRSFHSYAIPNLYRFPKFTSSYRLGQFVHTILNYPAYATHVKVLDLSKITFPVLLTESERNKYQEKLVYGSSTAMELLNDKKRVVHAGWRDWKYRNHPLYGDFNKWRKRANSVSTTASSGSGKISWDLTTSKNLSAPNLLDPKKFTSSMTTSTMLSTNTRTRSHSGSENTMMKAPNRSRSRSNSASNNGRLNSLGSTGNQNSYTGGSSSSSASNSTGHSSRSSKQVDNGSFVKSFKKAFGLDPVVPVKKRRGVSPVRKPLVKASSSGTIPTWPKKKVPGKHENAHNTSKIKASSSKRGSSEIGNGSGESDARPFATPHPKMNTLLKQYCFNRDVPVGYIIHILDECVNLEELDLSNVVVSTDYELRDYASFDWYSGHGEMVGKSRGPVVLDPGRPIFWSDSGRDMDLTDMTFMQHYAESMEVKALWKHVYRLRKLKKLVLRRINSLEMSIIEGFVMRSEFREILQYLDCSNSGMVKRSEWDELKSAQEWRQYFRSKPS</sequence>
<dbReference type="EMBL" id="BDGI01000176">
    <property type="protein sequence ID" value="GAV30375.1"/>
    <property type="molecule type" value="Genomic_DNA"/>
</dbReference>
<dbReference type="AlphaFoldDB" id="A0A1Q2YLF6"/>
<evidence type="ECO:0000313" key="3">
    <source>
        <dbReference type="Proteomes" id="UP000186136"/>
    </source>
</evidence>
<feature type="region of interest" description="Disordered" evidence="1">
    <location>
        <begin position="889"/>
        <end position="953"/>
    </location>
</feature>
<feature type="compositionally biased region" description="Low complexity" evidence="1">
    <location>
        <begin position="450"/>
        <end position="474"/>
    </location>
</feature>
<protein>
    <recommendedName>
        <fullName evidence="4">F-box domain-containing protein</fullName>
    </recommendedName>
</protein>
<organism evidence="2 3">
    <name type="scientific">Pichia membranifaciens</name>
    <dbReference type="NCBI Taxonomy" id="4926"/>
    <lineage>
        <taxon>Eukaryota</taxon>
        <taxon>Fungi</taxon>
        <taxon>Dikarya</taxon>
        <taxon>Ascomycota</taxon>
        <taxon>Saccharomycotina</taxon>
        <taxon>Pichiomycetes</taxon>
        <taxon>Pichiales</taxon>
        <taxon>Pichiaceae</taxon>
        <taxon>Pichia</taxon>
    </lineage>
</organism>
<name>A0A1Q2YLF6_9ASCO</name>
<feature type="region of interest" description="Disordered" evidence="1">
    <location>
        <begin position="775"/>
        <end position="866"/>
    </location>
</feature>
<evidence type="ECO:0000313" key="2">
    <source>
        <dbReference type="EMBL" id="GAV30375.1"/>
    </source>
</evidence>
<feature type="region of interest" description="Disordered" evidence="1">
    <location>
        <begin position="438"/>
        <end position="474"/>
    </location>
</feature>
<feature type="compositionally biased region" description="Basic and acidic residues" evidence="1">
    <location>
        <begin position="322"/>
        <end position="334"/>
    </location>
</feature>
<evidence type="ECO:0000256" key="1">
    <source>
        <dbReference type="SAM" id="MobiDB-lite"/>
    </source>
</evidence>
<feature type="compositionally biased region" description="Polar residues" evidence="1">
    <location>
        <begin position="369"/>
        <end position="381"/>
    </location>
</feature>
<evidence type="ECO:0008006" key="4">
    <source>
        <dbReference type="Google" id="ProtNLM"/>
    </source>
</evidence>
<feature type="compositionally biased region" description="Polar residues" evidence="1">
    <location>
        <begin position="923"/>
        <end position="935"/>
    </location>
</feature>